<feature type="domain" description="Helicase C-terminal" evidence="3">
    <location>
        <begin position="240"/>
        <end position="391"/>
    </location>
</feature>
<evidence type="ECO:0000313" key="5">
    <source>
        <dbReference type="EMBL" id="SOY77243.1"/>
    </source>
</evidence>
<evidence type="ECO:0000256" key="1">
    <source>
        <dbReference type="ARBA" id="ARBA00022801"/>
    </source>
</evidence>
<dbReference type="PROSITE" id="PS51194">
    <property type="entry name" value="HELICASE_CTER"/>
    <property type="match status" value="1"/>
</dbReference>
<dbReference type="InterPro" id="IPR049730">
    <property type="entry name" value="SNF2/RAD54-like_C"/>
</dbReference>
<keyword evidence="4" id="KW-0347">Helicase</keyword>
<name>A0A375CLT1_9BURK</name>
<reference evidence="4" key="1">
    <citation type="submission" date="2018-01" db="EMBL/GenBank/DDBJ databases">
        <authorList>
            <person name="Clerissi C."/>
        </authorList>
    </citation>
    <scope>NUCLEOTIDE SEQUENCE</scope>
    <source>
        <strain evidence="5">Cupriavidus taiwanensis LMG 19430</strain>
        <strain evidence="4">Cupriavidus taiwanensis STM 3521</strain>
    </source>
</reference>
<dbReference type="EMBL" id="OFSP01000040">
    <property type="protein sequence ID" value="SOY75227.1"/>
    <property type="molecule type" value="Genomic_DNA"/>
</dbReference>
<dbReference type="InterPro" id="IPR050496">
    <property type="entry name" value="SNF2_RAD54_helicase_repair"/>
</dbReference>
<dbReference type="Pfam" id="PF00176">
    <property type="entry name" value="SNF2-rel_dom"/>
    <property type="match status" value="1"/>
</dbReference>
<dbReference type="InterPro" id="IPR014001">
    <property type="entry name" value="Helicase_ATP-bd"/>
</dbReference>
<dbReference type="EC" id="3.6.4.-" evidence="4"/>
<dbReference type="PANTHER" id="PTHR45629:SF7">
    <property type="entry name" value="DNA EXCISION REPAIR PROTEIN ERCC-6-RELATED"/>
    <property type="match status" value="1"/>
</dbReference>
<dbReference type="SMART" id="SM00490">
    <property type="entry name" value="HELICc"/>
    <property type="match status" value="1"/>
</dbReference>
<feature type="domain" description="Helicase ATP-binding" evidence="2">
    <location>
        <begin position="1"/>
        <end position="116"/>
    </location>
</feature>
<dbReference type="EMBL" id="OFSN01000028">
    <property type="protein sequence ID" value="SOY77243.1"/>
    <property type="molecule type" value="Genomic_DNA"/>
</dbReference>
<dbReference type="GO" id="GO:0004386">
    <property type="term" value="F:helicase activity"/>
    <property type="evidence" value="ECO:0007669"/>
    <property type="project" value="UniProtKB-KW"/>
</dbReference>
<dbReference type="Proteomes" id="UP000257016">
    <property type="component" value="Unassembled WGS sequence"/>
</dbReference>
<keyword evidence="4" id="KW-0547">Nucleotide-binding</keyword>
<proteinExistence type="predicted"/>
<dbReference type="InterPro" id="IPR001650">
    <property type="entry name" value="Helicase_C-like"/>
</dbReference>
<dbReference type="Proteomes" id="UP000256297">
    <property type="component" value="Plasmid CBM2589_p"/>
</dbReference>
<sequence>MVVPTTLLTNWAKEIQRFAPGLTYGIFHGAKRELKADRPDVTITTYGVIRRSAAMLAGMQWHLLVADEAQNIKNPAAAQTKALKSVPATNHIAMSGTPVENRLADYWSIVDFVNPGYLGTLKQFEKEFATPIQVHGDHSVVDQFKRVTAPLLLRRLKTDKTIINDLPDKIEQDRYCALTDEQAALYKRVLDSELEALENAEASISRHGLVFRMTMALKQICNHPTQYLKSGVLHSGKSEALFELLDSIYERHEKVLLFTQFREMGEILADWHQSRYGLAPLFLHGGTTTTQRNAMVERFQTDPVQRIMLITLKAGGTGLNLTAASHVIHYDLWWNRAAENQASDRAWRIGQHANVQVYRFITQGTFEERINEMIQGKGALADLTVGAGDESLGSLSNAELRDLFSLRRGT</sequence>
<dbReference type="Pfam" id="PF00271">
    <property type="entry name" value="Helicase_C"/>
    <property type="match status" value="1"/>
</dbReference>
<dbReference type="PANTHER" id="PTHR45629">
    <property type="entry name" value="SNF2/RAD54 FAMILY MEMBER"/>
    <property type="match status" value="1"/>
</dbReference>
<comment type="caution">
    <text evidence="4">The sequence shown here is derived from an EMBL/GenBank/DDBJ whole genome shotgun (WGS) entry which is preliminary data.</text>
</comment>
<organism evidence="4">
    <name type="scientific">Cupriavidus taiwanensis</name>
    <dbReference type="NCBI Taxonomy" id="164546"/>
    <lineage>
        <taxon>Bacteria</taxon>
        <taxon>Pseudomonadati</taxon>
        <taxon>Pseudomonadota</taxon>
        <taxon>Betaproteobacteria</taxon>
        <taxon>Burkholderiales</taxon>
        <taxon>Burkholderiaceae</taxon>
        <taxon>Cupriavidus</taxon>
    </lineage>
</organism>
<dbReference type="GO" id="GO:0005524">
    <property type="term" value="F:ATP binding"/>
    <property type="evidence" value="ECO:0007669"/>
    <property type="project" value="InterPro"/>
</dbReference>
<dbReference type="SUPFAM" id="SSF52540">
    <property type="entry name" value="P-loop containing nucleoside triphosphate hydrolases"/>
    <property type="match status" value="2"/>
</dbReference>
<dbReference type="Gene3D" id="3.40.50.10810">
    <property type="entry name" value="Tandem AAA-ATPase domain"/>
    <property type="match status" value="1"/>
</dbReference>
<protein>
    <submittedName>
        <fullName evidence="4">Uncharacterized ATP-dependent helicase YwqA</fullName>
        <ecNumber evidence="4">3.6.4.-</ecNumber>
    </submittedName>
</protein>
<dbReference type="AlphaFoldDB" id="A0A375CLT1"/>
<gene>
    <name evidence="5" type="ORF">CBM2586_P10026</name>
    <name evidence="4" type="ORF">CBM2589_P10023</name>
</gene>
<dbReference type="PROSITE" id="PS51192">
    <property type="entry name" value="HELICASE_ATP_BIND_1"/>
    <property type="match status" value="1"/>
</dbReference>
<dbReference type="InterPro" id="IPR027417">
    <property type="entry name" value="P-loop_NTPase"/>
</dbReference>
<dbReference type="InterPro" id="IPR000330">
    <property type="entry name" value="SNF2_N"/>
</dbReference>
<dbReference type="GO" id="GO:0016787">
    <property type="term" value="F:hydrolase activity"/>
    <property type="evidence" value="ECO:0007669"/>
    <property type="project" value="UniProtKB-KW"/>
</dbReference>
<evidence type="ECO:0000313" key="4">
    <source>
        <dbReference type="EMBL" id="SOY75227.1"/>
    </source>
</evidence>
<evidence type="ECO:0000259" key="2">
    <source>
        <dbReference type="PROSITE" id="PS51192"/>
    </source>
</evidence>
<dbReference type="GO" id="GO:0015616">
    <property type="term" value="F:DNA translocase activity"/>
    <property type="evidence" value="ECO:0007669"/>
    <property type="project" value="TreeGrafter"/>
</dbReference>
<evidence type="ECO:0000259" key="3">
    <source>
        <dbReference type="PROSITE" id="PS51194"/>
    </source>
</evidence>
<dbReference type="Gene3D" id="3.40.50.300">
    <property type="entry name" value="P-loop containing nucleotide triphosphate hydrolases"/>
    <property type="match status" value="1"/>
</dbReference>
<keyword evidence="4" id="KW-0067">ATP-binding</keyword>
<accession>A0A375CLT1</accession>
<dbReference type="InterPro" id="IPR038718">
    <property type="entry name" value="SNF2-like_sf"/>
</dbReference>
<keyword evidence="1 4" id="KW-0378">Hydrolase</keyword>
<dbReference type="CDD" id="cd18793">
    <property type="entry name" value="SF2_C_SNF"/>
    <property type="match status" value="1"/>
</dbReference>